<keyword evidence="1" id="KW-0812">Transmembrane</keyword>
<reference evidence="2" key="2">
    <citation type="journal article" date="2018" name="BMC Genomics">
        <title>Whole genome sequencing and function prediction of 133 gut anaerobes isolated from chicken caecum in pure cultures.</title>
        <authorList>
            <person name="Medvecky M."/>
            <person name="Cejkova D."/>
            <person name="Polansky O."/>
            <person name="Karasova D."/>
            <person name="Kubasova T."/>
            <person name="Cizek A."/>
            <person name="Rychlik I."/>
        </authorList>
    </citation>
    <scope>NUCLEOTIDE SEQUENCE</scope>
    <source>
        <strain evidence="3">An189</strain>
        <strain evidence="2">An43</strain>
    </source>
</reference>
<evidence type="ECO:0000313" key="8">
    <source>
        <dbReference type="Proteomes" id="UP000284366"/>
    </source>
</evidence>
<gene>
    <name evidence="3" type="ORF">B5F24_02210</name>
    <name evidence="2" type="ORF">B5F97_11195</name>
    <name evidence="5" type="ORF">DWW09_01125</name>
    <name evidence="4" type="ORF">DWX38_11635</name>
</gene>
<dbReference type="Proteomes" id="UP000285159">
    <property type="component" value="Unassembled WGS sequence"/>
</dbReference>
<dbReference type="EMBL" id="QRWP01000009">
    <property type="protein sequence ID" value="RGT31938.1"/>
    <property type="molecule type" value="Genomic_DNA"/>
</dbReference>
<dbReference type="EMBL" id="NFII01000010">
    <property type="protein sequence ID" value="OUO00630.1"/>
    <property type="molecule type" value="Genomic_DNA"/>
</dbReference>
<evidence type="ECO:0000313" key="5">
    <source>
        <dbReference type="EMBL" id="RGV59142.1"/>
    </source>
</evidence>
<dbReference type="EMBL" id="NFKE01000001">
    <property type="protein sequence ID" value="OUP36754.1"/>
    <property type="molecule type" value="Genomic_DNA"/>
</dbReference>
<feature type="transmembrane region" description="Helical" evidence="1">
    <location>
        <begin position="71"/>
        <end position="90"/>
    </location>
</feature>
<evidence type="ECO:0000313" key="3">
    <source>
        <dbReference type="EMBL" id="OUP36754.1"/>
    </source>
</evidence>
<dbReference type="RefSeq" id="WP_009123317.1">
    <property type="nucleotide sequence ID" value="NZ_CABIZW010000001.1"/>
</dbReference>
<reference evidence="6 7" key="1">
    <citation type="submission" date="2017-04" db="EMBL/GenBank/DDBJ databases">
        <title>Function of individual gut microbiota members based on whole genome sequencing of pure cultures obtained from chicken caecum.</title>
        <authorList>
            <person name="Medvecky M."/>
            <person name="Cejkova D."/>
            <person name="Polansky O."/>
            <person name="Karasova D."/>
            <person name="Kubasova T."/>
            <person name="Cizek A."/>
            <person name="Rychlik I."/>
        </authorList>
    </citation>
    <scope>NUCLEOTIDE SEQUENCE [LARGE SCALE GENOMIC DNA]</scope>
    <source>
        <strain evidence="7">An189</strain>
        <strain evidence="6">An43</strain>
    </source>
</reference>
<evidence type="ECO:0000313" key="2">
    <source>
        <dbReference type="EMBL" id="OUO00630.1"/>
    </source>
</evidence>
<evidence type="ECO:0000313" key="9">
    <source>
        <dbReference type="Proteomes" id="UP000285159"/>
    </source>
</evidence>
<sequence length="97" mass="11123">MVKFAHSASPHPRSASAGKWVVWVALMMLLAGVAILVFSFFSHDAANPACRCILCEFNHVPQDGELVYNRYLPVISMVWVAFMILLVYMMRRYMNKR</sequence>
<keyword evidence="1" id="KW-1133">Transmembrane helix</keyword>
<dbReference type="GeneID" id="61678444"/>
<proteinExistence type="predicted"/>
<dbReference type="Proteomes" id="UP000195386">
    <property type="component" value="Unassembled WGS sequence"/>
</dbReference>
<reference evidence="8 9" key="3">
    <citation type="submission" date="2018-08" db="EMBL/GenBank/DDBJ databases">
        <title>A genome reference for cultivated species of the human gut microbiota.</title>
        <authorList>
            <person name="Zou Y."/>
            <person name="Xue W."/>
            <person name="Luo G."/>
        </authorList>
    </citation>
    <scope>NUCLEOTIDE SEQUENCE [LARGE SCALE GENOMIC DNA]</scope>
    <source>
        <strain evidence="5 8">AF14-27</strain>
        <strain evidence="4 9">AF19-1AC</strain>
    </source>
</reference>
<dbReference type="Proteomes" id="UP000196587">
    <property type="component" value="Unassembled WGS sequence"/>
</dbReference>
<dbReference type="Proteomes" id="UP000284366">
    <property type="component" value="Unassembled WGS sequence"/>
</dbReference>
<evidence type="ECO:0000313" key="7">
    <source>
        <dbReference type="Proteomes" id="UP000196587"/>
    </source>
</evidence>
<dbReference type="EMBL" id="QRZG01000002">
    <property type="protein sequence ID" value="RGV59142.1"/>
    <property type="molecule type" value="Genomic_DNA"/>
</dbReference>
<dbReference type="AlphaFoldDB" id="A0A1Y3YZ41"/>
<feature type="transmembrane region" description="Helical" evidence="1">
    <location>
        <begin position="20"/>
        <end position="41"/>
    </location>
</feature>
<evidence type="ECO:0000313" key="6">
    <source>
        <dbReference type="Proteomes" id="UP000195386"/>
    </source>
</evidence>
<accession>A0A1Y3YZ41</accession>
<evidence type="ECO:0000313" key="4">
    <source>
        <dbReference type="EMBL" id="RGT31938.1"/>
    </source>
</evidence>
<organism evidence="2 6">
    <name type="scientific">Bacteroides clarus</name>
    <dbReference type="NCBI Taxonomy" id="626929"/>
    <lineage>
        <taxon>Bacteria</taxon>
        <taxon>Pseudomonadati</taxon>
        <taxon>Bacteroidota</taxon>
        <taxon>Bacteroidia</taxon>
        <taxon>Bacteroidales</taxon>
        <taxon>Bacteroidaceae</taxon>
        <taxon>Bacteroides</taxon>
    </lineage>
</organism>
<keyword evidence="1" id="KW-0472">Membrane</keyword>
<evidence type="ECO:0000256" key="1">
    <source>
        <dbReference type="SAM" id="Phobius"/>
    </source>
</evidence>
<comment type="caution">
    <text evidence="2">The sequence shown here is derived from an EMBL/GenBank/DDBJ whole genome shotgun (WGS) entry which is preliminary data.</text>
</comment>
<protein>
    <submittedName>
        <fullName evidence="2">Molecular chaperone DnaJ</fullName>
    </submittedName>
</protein>
<name>A0A1Y3YZ41_9BACE</name>